<comment type="catalytic activity">
    <reaction evidence="5">
        <text>L-homocysteine + H2O = 2-oxobutanoate + hydrogen sulfide + NH4(+) + H(+)</text>
        <dbReference type="Rhea" id="RHEA:14501"/>
        <dbReference type="ChEBI" id="CHEBI:15377"/>
        <dbReference type="ChEBI" id="CHEBI:15378"/>
        <dbReference type="ChEBI" id="CHEBI:16763"/>
        <dbReference type="ChEBI" id="CHEBI:28938"/>
        <dbReference type="ChEBI" id="CHEBI:29919"/>
        <dbReference type="ChEBI" id="CHEBI:58199"/>
        <dbReference type="EC" id="4.4.1.2"/>
    </reaction>
    <physiologicalReaction direction="left-to-right" evidence="5">
        <dbReference type="Rhea" id="RHEA:14502"/>
    </physiologicalReaction>
</comment>
<dbReference type="FunFam" id="3.40.640.10:FF:000046">
    <property type="entry name" value="Cystathionine gamma-lyase"/>
    <property type="match status" value="1"/>
</dbReference>
<dbReference type="GO" id="GO:0047982">
    <property type="term" value="F:homocysteine desulfhydrase activity"/>
    <property type="evidence" value="ECO:0007669"/>
    <property type="project" value="UniProtKB-EC"/>
</dbReference>
<dbReference type="Pfam" id="PF01053">
    <property type="entry name" value="Cys_Met_Meta_PP"/>
    <property type="match status" value="1"/>
</dbReference>
<feature type="modified residue" description="N6-(pyridoxal phosphate)lysine" evidence="7">
    <location>
        <position position="203"/>
    </location>
</feature>
<evidence type="ECO:0000313" key="9">
    <source>
        <dbReference type="EMBL" id="KGG19225.1"/>
    </source>
</evidence>
<evidence type="ECO:0000256" key="3">
    <source>
        <dbReference type="ARBA" id="ARBA00047175"/>
    </source>
</evidence>
<dbReference type="InterPro" id="IPR015421">
    <property type="entry name" value="PyrdxlP-dep_Trfase_major"/>
</dbReference>
<evidence type="ECO:0000256" key="1">
    <source>
        <dbReference type="ARBA" id="ARBA00001933"/>
    </source>
</evidence>
<dbReference type="PANTHER" id="PTHR11808:SF75">
    <property type="entry name" value="CYSTATHIONINE GAMMA-SYNTHASE"/>
    <property type="match status" value="1"/>
</dbReference>
<dbReference type="InterPro" id="IPR000277">
    <property type="entry name" value="Cys/Met-Metab_PyrdxlP-dep_enz"/>
</dbReference>
<dbReference type="GO" id="GO:0004123">
    <property type="term" value="F:cystathionine gamma-lyase activity"/>
    <property type="evidence" value="ECO:0007669"/>
    <property type="project" value="TreeGrafter"/>
</dbReference>
<evidence type="ECO:0000313" key="10">
    <source>
        <dbReference type="Proteomes" id="UP000030392"/>
    </source>
</evidence>
<dbReference type="Gene3D" id="3.40.640.10">
    <property type="entry name" value="Type I PLP-dependent aspartate aminotransferase-like (Major domain)"/>
    <property type="match status" value="1"/>
</dbReference>
<dbReference type="EMBL" id="JNAX01000015">
    <property type="protein sequence ID" value="KGG19225.1"/>
    <property type="molecule type" value="Genomic_DNA"/>
</dbReference>
<dbReference type="GO" id="GO:0019343">
    <property type="term" value="P:cysteine biosynthetic process via cystathionine"/>
    <property type="evidence" value="ECO:0007669"/>
    <property type="project" value="TreeGrafter"/>
</dbReference>
<comment type="similarity">
    <text evidence="8">Belongs to the trans-sulfuration enzymes family.</text>
</comment>
<comment type="caution">
    <text evidence="9">The sequence shown here is derived from an EMBL/GenBank/DDBJ whole genome shotgun (WGS) entry which is preliminary data.</text>
</comment>
<evidence type="ECO:0000256" key="5">
    <source>
        <dbReference type="ARBA" id="ARBA00048780"/>
    </source>
</evidence>
<evidence type="ECO:0000256" key="6">
    <source>
        <dbReference type="ARBA" id="ARBA00052699"/>
    </source>
</evidence>
<protein>
    <recommendedName>
        <fullName evidence="3">homocysteine desulfhydrase</fullName>
        <ecNumber evidence="3">4.4.1.2</ecNumber>
    </recommendedName>
    <alternativeName>
        <fullName evidence="4">Homocysteine desulfhydrase</fullName>
    </alternativeName>
</protein>
<dbReference type="SUPFAM" id="SSF53383">
    <property type="entry name" value="PLP-dependent transferases"/>
    <property type="match status" value="1"/>
</dbReference>
<dbReference type="GO" id="GO:0019346">
    <property type="term" value="P:transsulfuration"/>
    <property type="evidence" value="ECO:0007669"/>
    <property type="project" value="InterPro"/>
</dbReference>
<dbReference type="InterPro" id="IPR015422">
    <property type="entry name" value="PyrdxlP-dep_Trfase_small"/>
</dbReference>
<gene>
    <name evidence="9" type="ORF">EV03_1604</name>
</gene>
<proteinExistence type="inferred from homology"/>
<keyword evidence="2 7" id="KW-0663">Pyridoxal phosphate</keyword>
<name>A0A0A2C2U4_PROMR</name>
<evidence type="ECO:0000256" key="4">
    <source>
        <dbReference type="ARBA" id="ARBA00047199"/>
    </source>
</evidence>
<dbReference type="PANTHER" id="PTHR11808">
    <property type="entry name" value="TRANS-SULFURATION ENZYME FAMILY MEMBER"/>
    <property type="match status" value="1"/>
</dbReference>
<sequence length="389" mass="42885">MGSVKRDKEFSNGVNTRVIHHKDNFSEGTGSIMPPIFPTSTFVHGNEGGFDYTRSGNPNFRILESVLSDLEECQFASVFSSGVAAITAIVSTLQAGDLILCEENLYGCTVRLFEQVFNRFGLKTQWIDFTKPNFQEVISNHKPAMIWIESPTNPLLKIIDIEGICHFSNKMEIPVVVDNTFATPLLQRPLKLGATLSLTSTTKFINGHSDALGGAVCTENPIWRDKLNFAQKALGLNPSPFDCWLITRGIKTLPLRLERQVNNASKIANQLADNPAIKYVRYPFRNDHSQCKLAKRQMAMGGAIVTATVNATQAQTYSFCKSLHYFKMAESLGGIESLVCHPATMTHASVSKETKLKIGITDSLIRFSIGCEDIEDLSADLNQALGTIS</sequence>
<keyword evidence="9" id="KW-0456">Lyase</keyword>
<dbReference type="EC" id="4.4.1.2" evidence="3"/>
<dbReference type="Proteomes" id="UP000030392">
    <property type="component" value="Unassembled WGS sequence"/>
</dbReference>
<evidence type="ECO:0000256" key="2">
    <source>
        <dbReference type="ARBA" id="ARBA00022898"/>
    </source>
</evidence>
<dbReference type="GO" id="GO:0005737">
    <property type="term" value="C:cytoplasm"/>
    <property type="evidence" value="ECO:0007669"/>
    <property type="project" value="TreeGrafter"/>
</dbReference>
<dbReference type="RefSeq" id="WP_036906759.1">
    <property type="nucleotide sequence ID" value="NZ_CP138967.1"/>
</dbReference>
<dbReference type="InterPro" id="IPR015424">
    <property type="entry name" value="PyrdxlP-dep_Trfase"/>
</dbReference>
<accession>A0A0A2C2U4</accession>
<comment type="catalytic activity">
    <reaction evidence="6">
        <text>L-methionine + H2O = methanethiol + 2-oxobutanoate + NH4(+)</text>
        <dbReference type="Rhea" id="RHEA:23800"/>
        <dbReference type="ChEBI" id="CHEBI:15377"/>
        <dbReference type="ChEBI" id="CHEBI:16007"/>
        <dbReference type="ChEBI" id="CHEBI:16763"/>
        <dbReference type="ChEBI" id="CHEBI:28938"/>
        <dbReference type="ChEBI" id="CHEBI:57844"/>
        <dbReference type="EC" id="4.4.1.11"/>
    </reaction>
    <physiologicalReaction direction="left-to-right" evidence="6">
        <dbReference type="Rhea" id="RHEA:23801"/>
    </physiologicalReaction>
</comment>
<dbReference type="GO" id="GO:0018826">
    <property type="term" value="F:methionine gamma-lyase activity"/>
    <property type="evidence" value="ECO:0007669"/>
    <property type="project" value="UniProtKB-EC"/>
</dbReference>
<evidence type="ECO:0000256" key="8">
    <source>
        <dbReference type="RuleBase" id="RU362118"/>
    </source>
</evidence>
<dbReference type="AlphaFoldDB" id="A0A0A2C2U4"/>
<organism evidence="9 10">
    <name type="scientific">Prochlorococcus marinus str. PAC1</name>
    <dbReference type="NCBI Taxonomy" id="59924"/>
    <lineage>
        <taxon>Bacteria</taxon>
        <taxon>Bacillati</taxon>
        <taxon>Cyanobacteriota</taxon>
        <taxon>Cyanophyceae</taxon>
        <taxon>Synechococcales</taxon>
        <taxon>Prochlorococcaceae</taxon>
        <taxon>Prochlorococcus</taxon>
    </lineage>
</organism>
<comment type="cofactor">
    <cofactor evidence="1 8">
        <name>pyridoxal 5'-phosphate</name>
        <dbReference type="ChEBI" id="CHEBI:597326"/>
    </cofactor>
</comment>
<reference evidence="10" key="1">
    <citation type="journal article" date="2014" name="Sci. Data">
        <title>Genomes of diverse isolates of the marine cyanobacterium Prochlorococcus.</title>
        <authorList>
            <person name="Biller S."/>
            <person name="Berube P."/>
            <person name="Thompson J."/>
            <person name="Kelly L."/>
            <person name="Roggensack S."/>
            <person name="Awad L."/>
            <person name="Roache-Johnson K."/>
            <person name="Ding H."/>
            <person name="Giovannoni S.J."/>
            <person name="Moore L.R."/>
            <person name="Chisholm S.W."/>
        </authorList>
    </citation>
    <scope>NUCLEOTIDE SEQUENCE [LARGE SCALE GENOMIC DNA]</scope>
    <source>
        <strain evidence="10">PAC1</strain>
    </source>
</reference>
<dbReference type="GO" id="GO:0030170">
    <property type="term" value="F:pyridoxal phosphate binding"/>
    <property type="evidence" value="ECO:0007669"/>
    <property type="project" value="InterPro"/>
</dbReference>
<evidence type="ECO:0000256" key="7">
    <source>
        <dbReference type="PIRSR" id="PIRSR001434-2"/>
    </source>
</evidence>
<dbReference type="Gene3D" id="3.90.1150.10">
    <property type="entry name" value="Aspartate Aminotransferase, domain 1"/>
    <property type="match status" value="1"/>
</dbReference>
<dbReference type="PIRSF" id="PIRSF001434">
    <property type="entry name" value="CGS"/>
    <property type="match status" value="1"/>
</dbReference>
<dbReference type="GO" id="GO:0003962">
    <property type="term" value="F:cystathionine gamma-synthase activity"/>
    <property type="evidence" value="ECO:0007669"/>
    <property type="project" value="TreeGrafter"/>
</dbReference>
<dbReference type="CDD" id="cd00614">
    <property type="entry name" value="CGS_like"/>
    <property type="match status" value="1"/>
</dbReference>